<evidence type="ECO:0000313" key="9">
    <source>
        <dbReference type="Proteomes" id="UP000326759"/>
    </source>
</evidence>
<evidence type="ECO:0000313" key="8">
    <source>
        <dbReference type="EMBL" id="KAB7496612.1"/>
    </source>
</evidence>
<dbReference type="PRINTS" id="PR01267">
    <property type="entry name" value="GSTRNSFRASEM"/>
</dbReference>
<dbReference type="EC" id="2.5.1.18" evidence="3"/>
<dbReference type="Proteomes" id="UP000326759">
    <property type="component" value="Unassembled WGS sequence"/>
</dbReference>
<dbReference type="InterPro" id="IPR036249">
    <property type="entry name" value="Thioredoxin-like_sf"/>
</dbReference>
<dbReference type="PROSITE" id="PS50405">
    <property type="entry name" value="GST_CTER"/>
    <property type="match status" value="1"/>
</dbReference>
<evidence type="ECO:0000256" key="3">
    <source>
        <dbReference type="ARBA" id="ARBA00012452"/>
    </source>
</evidence>
<feature type="domain" description="GST N-terminal" evidence="6">
    <location>
        <begin position="18"/>
        <end position="105"/>
    </location>
</feature>
<dbReference type="Gene3D" id="3.40.30.10">
    <property type="entry name" value="Glutaredoxin"/>
    <property type="match status" value="1"/>
</dbReference>
<evidence type="ECO:0000256" key="4">
    <source>
        <dbReference type="ARBA" id="ARBA00022679"/>
    </source>
</evidence>
<comment type="similarity">
    <text evidence="2">Belongs to the GST superfamily. Mu family.</text>
</comment>
<dbReference type="InterPro" id="IPR004045">
    <property type="entry name" value="Glutathione_S-Trfase_N"/>
</dbReference>
<dbReference type="PROSITE" id="PS50404">
    <property type="entry name" value="GST_NTER"/>
    <property type="match status" value="1"/>
</dbReference>
<dbReference type="GO" id="GO:0042802">
    <property type="term" value="F:identical protein binding"/>
    <property type="evidence" value="ECO:0007669"/>
    <property type="project" value="UniProtKB-ARBA"/>
</dbReference>
<dbReference type="PANTHER" id="PTHR11571:SF222">
    <property type="entry name" value="GLUTATHIONE TRANSFERASE"/>
    <property type="match status" value="1"/>
</dbReference>
<dbReference type="OrthoDB" id="6369627at2759"/>
<keyword evidence="9" id="KW-1185">Reference proteome</keyword>
<accession>A0A5N5SRN2</accession>
<dbReference type="Pfam" id="PF02798">
    <property type="entry name" value="GST_N"/>
    <property type="match status" value="1"/>
</dbReference>
<sequence>MFPHSQLQLHLHLYYYIYDIFSSLFFSVQLAQYIRFLLEYTGEEYVEKIYKFGPAPDYDTSQWFKEKFTHGLDFPNLPYYIDGDIKLTQSVAILKHVARKHNLLGDNEAEVARAEMLEYEAMDMLMIFGNITYSPNFEKEKDNFITEKMEPKLAQHSQFLGGSDWFLGSKVSYVDFILYEAFYGFYLLSPSSFDKFENLKKFMERVEGLEPIKKYIESDRYIKYPIVSPTAYFGGK</sequence>
<dbReference type="Gene3D" id="1.20.1050.10">
    <property type="match status" value="1"/>
</dbReference>
<evidence type="ECO:0000259" key="6">
    <source>
        <dbReference type="PROSITE" id="PS50404"/>
    </source>
</evidence>
<dbReference type="GO" id="GO:0006749">
    <property type="term" value="P:glutathione metabolic process"/>
    <property type="evidence" value="ECO:0007669"/>
    <property type="project" value="TreeGrafter"/>
</dbReference>
<keyword evidence="4 8" id="KW-0808">Transferase</keyword>
<dbReference type="GO" id="GO:0004364">
    <property type="term" value="F:glutathione transferase activity"/>
    <property type="evidence" value="ECO:0007669"/>
    <property type="project" value="UniProtKB-EC"/>
</dbReference>
<dbReference type="Pfam" id="PF14497">
    <property type="entry name" value="GST_C_3"/>
    <property type="match status" value="1"/>
</dbReference>
<dbReference type="InterPro" id="IPR003081">
    <property type="entry name" value="GST_mu"/>
</dbReference>
<comment type="function">
    <text evidence="1">Conjugation of reduced glutathione to a wide number of exogenous and endogenous hydrophobic electrophiles.</text>
</comment>
<dbReference type="AlphaFoldDB" id="A0A5N5SRN2"/>
<dbReference type="InterPro" id="IPR040079">
    <property type="entry name" value="Glutathione_S-Trfase"/>
</dbReference>
<dbReference type="InterPro" id="IPR010987">
    <property type="entry name" value="Glutathione-S-Trfase_C-like"/>
</dbReference>
<evidence type="ECO:0000256" key="5">
    <source>
        <dbReference type="ARBA" id="ARBA00047960"/>
    </source>
</evidence>
<gene>
    <name evidence="8" type="primary">GSTM2_0</name>
    <name evidence="8" type="ORF">Anas_11549</name>
</gene>
<comment type="catalytic activity">
    <reaction evidence="5">
        <text>RX + glutathione = an S-substituted glutathione + a halide anion + H(+)</text>
        <dbReference type="Rhea" id="RHEA:16437"/>
        <dbReference type="ChEBI" id="CHEBI:15378"/>
        <dbReference type="ChEBI" id="CHEBI:16042"/>
        <dbReference type="ChEBI" id="CHEBI:17792"/>
        <dbReference type="ChEBI" id="CHEBI:57925"/>
        <dbReference type="ChEBI" id="CHEBI:90779"/>
        <dbReference type="EC" id="2.5.1.18"/>
    </reaction>
</comment>
<feature type="domain" description="GST C-terminal" evidence="7">
    <location>
        <begin position="107"/>
        <end position="226"/>
    </location>
</feature>
<reference evidence="8 9" key="1">
    <citation type="journal article" date="2019" name="PLoS Biol.">
        <title>Sex chromosomes control vertical transmission of feminizing Wolbachia symbionts in an isopod.</title>
        <authorList>
            <person name="Becking T."/>
            <person name="Chebbi M.A."/>
            <person name="Giraud I."/>
            <person name="Moumen B."/>
            <person name="Laverre T."/>
            <person name="Caubet Y."/>
            <person name="Peccoud J."/>
            <person name="Gilbert C."/>
            <person name="Cordaux R."/>
        </authorList>
    </citation>
    <scope>NUCLEOTIDE SEQUENCE [LARGE SCALE GENOMIC DNA]</scope>
    <source>
        <strain evidence="8">ANa2</strain>
        <tissue evidence="8">Whole body excluding digestive tract and cuticle</tissue>
    </source>
</reference>
<dbReference type="PANTHER" id="PTHR11571">
    <property type="entry name" value="GLUTATHIONE S-TRANSFERASE"/>
    <property type="match status" value="1"/>
</dbReference>
<dbReference type="FunFam" id="1.20.1050.10:FF:000003">
    <property type="entry name" value="Glutathione S-transferase 2"/>
    <property type="match status" value="1"/>
</dbReference>
<dbReference type="InterPro" id="IPR050213">
    <property type="entry name" value="GST_superfamily"/>
</dbReference>
<dbReference type="InterPro" id="IPR004046">
    <property type="entry name" value="GST_C"/>
</dbReference>
<evidence type="ECO:0000256" key="1">
    <source>
        <dbReference type="ARBA" id="ARBA00003701"/>
    </source>
</evidence>
<protein>
    <recommendedName>
        <fullName evidence="3">glutathione transferase</fullName>
        <ecNumber evidence="3">2.5.1.18</ecNumber>
    </recommendedName>
</protein>
<name>A0A5N5SRN2_9CRUS</name>
<comment type="caution">
    <text evidence="8">The sequence shown here is derived from an EMBL/GenBank/DDBJ whole genome shotgun (WGS) entry which is preliminary data.</text>
</comment>
<proteinExistence type="inferred from homology"/>
<dbReference type="SUPFAM" id="SSF47616">
    <property type="entry name" value="GST C-terminal domain-like"/>
    <property type="match status" value="1"/>
</dbReference>
<dbReference type="CDD" id="cd03075">
    <property type="entry name" value="GST_N_Mu"/>
    <property type="match status" value="1"/>
</dbReference>
<dbReference type="InterPro" id="IPR036282">
    <property type="entry name" value="Glutathione-S-Trfase_C_sf"/>
</dbReference>
<dbReference type="SFLD" id="SFLDS00019">
    <property type="entry name" value="Glutathione_Transferase_(cytos"/>
    <property type="match status" value="1"/>
</dbReference>
<evidence type="ECO:0000256" key="2">
    <source>
        <dbReference type="ARBA" id="ARBA00005861"/>
    </source>
</evidence>
<dbReference type="EMBL" id="SEYY01021203">
    <property type="protein sequence ID" value="KAB7496612.1"/>
    <property type="molecule type" value="Genomic_DNA"/>
</dbReference>
<evidence type="ECO:0000259" key="7">
    <source>
        <dbReference type="PROSITE" id="PS50405"/>
    </source>
</evidence>
<organism evidence="8 9">
    <name type="scientific">Armadillidium nasatum</name>
    <dbReference type="NCBI Taxonomy" id="96803"/>
    <lineage>
        <taxon>Eukaryota</taxon>
        <taxon>Metazoa</taxon>
        <taxon>Ecdysozoa</taxon>
        <taxon>Arthropoda</taxon>
        <taxon>Crustacea</taxon>
        <taxon>Multicrustacea</taxon>
        <taxon>Malacostraca</taxon>
        <taxon>Eumalacostraca</taxon>
        <taxon>Peracarida</taxon>
        <taxon>Isopoda</taxon>
        <taxon>Oniscidea</taxon>
        <taxon>Crinocheta</taxon>
        <taxon>Armadillidiidae</taxon>
        <taxon>Armadillidium</taxon>
    </lineage>
</organism>
<dbReference type="SUPFAM" id="SSF52833">
    <property type="entry name" value="Thioredoxin-like"/>
    <property type="match status" value="1"/>
</dbReference>